<accession>A0AA35KKQ4</accession>
<organism evidence="2 3">
    <name type="scientific">Podarcis lilfordi</name>
    <name type="common">Lilford's wall lizard</name>
    <dbReference type="NCBI Taxonomy" id="74358"/>
    <lineage>
        <taxon>Eukaryota</taxon>
        <taxon>Metazoa</taxon>
        <taxon>Chordata</taxon>
        <taxon>Craniata</taxon>
        <taxon>Vertebrata</taxon>
        <taxon>Euteleostomi</taxon>
        <taxon>Lepidosauria</taxon>
        <taxon>Squamata</taxon>
        <taxon>Bifurcata</taxon>
        <taxon>Unidentata</taxon>
        <taxon>Episquamata</taxon>
        <taxon>Laterata</taxon>
        <taxon>Lacertibaenia</taxon>
        <taxon>Lacertidae</taxon>
        <taxon>Podarcis</taxon>
    </lineage>
</organism>
<keyword evidence="1" id="KW-1133">Transmembrane helix</keyword>
<keyword evidence="1" id="KW-0472">Membrane</keyword>
<name>A0AA35KKQ4_9SAUR</name>
<dbReference type="Proteomes" id="UP001178461">
    <property type="component" value="Chromosome 7"/>
</dbReference>
<feature type="transmembrane region" description="Helical" evidence="1">
    <location>
        <begin position="59"/>
        <end position="76"/>
    </location>
</feature>
<keyword evidence="3" id="KW-1185">Reference proteome</keyword>
<protein>
    <submittedName>
        <fullName evidence="2">Uncharacterized protein</fullName>
    </submittedName>
</protein>
<dbReference type="AlphaFoldDB" id="A0AA35KKQ4"/>
<sequence length="116" mass="13014">MCIGRNMHTHELKLSVTLEQLQFVSYTAMKIVYPFIIIHSIDGMLEEGREGKQPGLERWLIILILGCVWICVGLEWDGLWEGTAVLIAVPCSCRSSASEGLEILLLPDGRKPAELY</sequence>
<proteinExistence type="predicted"/>
<evidence type="ECO:0000256" key="1">
    <source>
        <dbReference type="SAM" id="Phobius"/>
    </source>
</evidence>
<evidence type="ECO:0000313" key="2">
    <source>
        <dbReference type="EMBL" id="CAI5780032.1"/>
    </source>
</evidence>
<keyword evidence="1" id="KW-0812">Transmembrane</keyword>
<evidence type="ECO:0000313" key="3">
    <source>
        <dbReference type="Proteomes" id="UP001178461"/>
    </source>
</evidence>
<gene>
    <name evidence="2" type="ORF">PODLI_1B026720</name>
</gene>
<dbReference type="EMBL" id="OX395132">
    <property type="protein sequence ID" value="CAI5780032.1"/>
    <property type="molecule type" value="Genomic_DNA"/>
</dbReference>
<reference evidence="2" key="1">
    <citation type="submission" date="2022-12" db="EMBL/GenBank/DDBJ databases">
        <authorList>
            <person name="Alioto T."/>
            <person name="Alioto T."/>
            <person name="Gomez Garrido J."/>
        </authorList>
    </citation>
    <scope>NUCLEOTIDE SEQUENCE</scope>
</reference>